<sequence>MIRNPLRLLLHPASIRHQVRLRRPATVRLLPRFEFGARSTFAQAVDISAIHYLMVALMEVRVAPLLARSNLLITRDIEWANLVFGLEQDPTLLEFAWLELLEQNKAVTTEELAEVMRSLVF</sequence>
<dbReference type="STRING" id="1194695.A0A5A7TVA3"/>
<gene>
    <name evidence="2" type="ORF">E6C27_scaffold466G00570</name>
</gene>
<evidence type="ECO:0000313" key="2">
    <source>
        <dbReference type="EMBL" id="KAA0047090.1"/>
    </source>
</evidence>
<dbReference type="InterPro" id="IPR057324">
    <property type="entry name" value="WH_RNase_II"/>
</dbReference>
<dbReference type="Proteomes" id="UP000321393">
    <property type="component" value="Unassembled WGS sequence"/>
</dbReference>
<dbReference type="EMBL" id="SSTE01013512">
    <property type="protein sequence ID" value="KAA0047090.1"/>
    <property type="molecule type" value="Genomic_DNA"/>
</dbReference>
<dbReference type="Pfam" id="PF25255">
    <property type="entry name" value="WHD_RNase_II"/>
    <property type="match status" value="1"/>
</dbReference>
<reference evidence="2 3" key="1">
    <citation type="submission" date="2019-08" db="EMBL/GenBank/DDBJ databases">
        <title>Draft genome sequences of two oriental melons (Cucumis melo L. var makuwa).</title>
        <authorList>
            <person name="Kwon S.-Y."/>
        </authorList>
    </citation>
    <scope>NUCLEOTIDE SEQUENCE [LARGE SCALE GENOMIC DNA]</scope>
    <source>
        <strain evidence="3">cv. SW 3</strain>
        <tissue evidence="2">Leaf</tissue>
    </source>
</reference>
<organism evidence="2 3">
    <name type="scientific">Cucumis melo var. makuwa</name>
    <name type="common">Oriental melon</name>
    <dbReference type="NCBI Taxonomy" id="1194695"/>
    <lineage>
        <taxon>Eukaryota</taxon>
        <taxon>Viridiplantae</taxon>
        <taxon>Streptophyta</taxon>
        <taxon>Embryophyta</taxon>
        <taxon>Tracheophyta</taxon>
        <taxon>Spermatophyta</taxon>
        <taxon>Magnoliopsida</taxon>
        <taxon>eudicotyledons</taxon>
        <taxon>Gunneridae</taxon>
        <taxon>Pentapetalae</taxon>
        <taxon>rosids</taxon>
        <taxon>fabids</taxon>
        <taxon>Cucurbitales</taxon>
        <taxon>Cucurbitaceae</taxon>
        <taxon>Benincaseae</taxon>
        <taxon>Cucumis</taxon>
    </lineage>
</organism>
<proteinExistence type="predicted"/>
<protein>
    <submittedName>
        <fullName evidence="2">Altered inheritance rate of mitochondria protein 25</fullName>
    </submittedName>
</protein>
<feature type="domain" description="Ribonuclease II winged helix" evidence="1">
    <location>
        <begin position="87"/>
        <end position="116"/>
    </location>
</feature>
<comment type="caution">
    <text evidence="2">The sequence shown here is derived from an EMBL/GenBank/DDBJ whole genome shotgun (WGS) entry which is preliminary data.</text>
</comment>
<dbReference type="AlphaFoldDB" id="A0A5A7TVA3"/>
<dbReference type="OrthoDB" id="191150at2759"/>
<accession>A0A5A7TVA3</accession>
<evidence type="ECO:0000259" key="1">
    <source>
        <dbReference type="Pfam" id="PF25255"/>
    </source>
</evidence>
<name>A0A5A7TVA3_CUCMM</name>
<evidence type="ECO:0000313" key="3">
    <source>
        <dbReference type="Proteomes" id="UP000321393"/>
    </source>
</evidence>